<organism evidence="2 3">
    <name type="scientific">Fusarium zealandicum</name>
    <dbReference type="NCBI Taxonomy" id="1053134"/>
    <lineage>
        <taxon>Eukaryota</taxon>
        <taxon>Fungi</taxon>
        <taxon>Dikarya</taxon>
        <taxon>Ascomycota</taxon>
        <taxon>Pezizomycotina</taxon>
        <taxon>Sordariomycetes</taxon>
        <taxon>Hypocreomycetidae</taxon>
        <taxon>Hypocreales</taxon>
        <taxon>Nectriaceae</taxon>
        <taxon>Fusarium</taxon>
        <taxon>Fusarium staphyleae species complex</taxon>
    </lineage>
</organism>
<protein>
    <submittedName>
        <fullName evidence="2">Uncharacterized protein</fullName>
    </submittedName>
</protein>
<sequence>PGVVTVFCIVGVVALALIGLFVQKHLAKRKAAKASVV</sequence>
<dbReference type="Proteomes" id="UP000635477">
    <property type="component" value="Unassembled WGS sequence"/>
</dbReference>
<dbReference type="AlphaFoldDB" id="A0A8H4TUP6"/>
<reference evidence="2" key="1">
    <citation type="journal article" date="2020" name="BMC Genomics">
        <title>Correction to: Identification and distribution of gene clusters required for synthesis of sphingolipid metabolism inhibitors in diverse species of the filamentous fungus Fusarium.</title>
        <authorList>
            <person name="Kim H.S."/>
            <person name="Lohmar J.M."/>
            <person name="Busman M."/>
            <person name="Brown D.W."/>
            <person name="Naumann T.A."/>
            <person name="Divon H.H."/>
            <person name="Lysoe E."/>
            <person name="Uhlig S."/>
            <person name="Proctor R.H."/>
        </authorList>
    </citation>
    <scope>NUCLEOTIDE SEQUENCE</scope>
    <source>
        <strain evidence="2">NRRL 22465</strain>
    </source>
</reference>
<feature type="non-terminal residue" evidence="2">
    <location>
        <position position="1"/>
    </location>
</feature>
<proteinExistence type="predicted"/>
<keyword evidence="1" id="KW-1133">Transmembrane helix</keyword>
<evidence type="ECO:0000256" key="1">
    <source>
        <dbReference type="SAM" id="Phobius"/>
    </source>
</evidence>
<comment type="caution">
    <text evidence="2">The sequence shown here is derived from an EMBL/GenBank/DDBJ whole genome shotgun (WGS) entry which is preliminary data.</text>
</comment>
<evidence type="ECO:0000313" key="3">
    <source>
        <dbReference type="Proteomes" id="UP000635477"/>
    </source>
</evidence>
<gene>
    <name evidence="2" type="ORF">FZEAL_10873</name>
</gene>
<keyword evidence="1" id="KW-0812">Transmembrane</keyword>
<dbReference type="EMBL" id="JABEYC010001516">
    <property type="protein sequence ID" value="KAF4964391.1"/>
    <property type="molecule type" value="Genomic_DNA"/>
</dbReference>
<reference evidence="2" key="2">
    <citation type="submission" date="2020-05" db="EMBL/GenBank/DDBJ databases">
        <authorList>
            <person name="Kim H.-S."/>
            <person name="Proctor R.H."/>
            <person name="Brown D.W."/>
        </authorList>
    </citation>
    <scope>NUCLEOTIDE SEQUENCE</scope>
    <source>
        <strain evidence="2">NRRL 22465</strain>
    </source>
</reference>
<feature type="non-terminal residue" evidence="2">
    <location>
        <position position="37"/>
    </location>
</feature>
<evidence type="ECO:0000313" key="2">
    <source>
        <dbReference type="EMBL" id="KAF4964391.1"/>
    </source>
</evidence>
<accession>A0A8H4TUP6</accession>
<name>A0A8H4TUP6_9HYPO</name>
<keyword evidence="3" id="KW-1185">Reference proteome</keyword>
<feature type="transmembrane region" description="Helical" evidence="1">
    <location>
        <begin position="6"/>
        <end position="23"/>
    </location>
</feature>
<keyword evidence="1" id="KW-0472">Membrane</keyword>